<dbReference type="InterPro" id="IPR050682">
    <property type="entry name" value="ModA/WtpA"/>
</dbReference>
<evidence type="ECO:0000313" key="6">
    <source>
        <dbReference type="Proteomes" id="UP000009282"/>
    </source>
</evidence>
<reference evidence="5 6" key="1">
    <citation type="journal article" date="2011" name="J. Bacteriol.">
        <title>Complete genome sequence of seawater bacterium Glaciecola nitratireducens FR1064T.</title>
        <authorList>
            <person name="Bian F."/>
            <person name="Qin Q.L."/>
            <person name="Xie B.B."/>
            <person name="Shu Y.L."/>
            <person name="Zhang X.Y."/>
            <person name="Yu Y."/>
            <person name="Chen B."/>
            <person name="Chen X.L."/>
            <person name="Zhou B.C."/>
            <person name="Zhang Y.Z."/>
        </authorList>
    </citation>
    <scope>NUCLEOTIDE SEQUENCE [LARGE SCALE GENOMIC DNA]</scope>
    <source>
        <strain evidence="6">JCM 12485 / KCTC 12276 / FR1064</strain>
    </source>
</reference>
<dbReference type="GO" id="GO:0015689">
    <property type="term" value="P:molybdate ion transport"/>
    <property type="evidence" value="ECO:0007669"/>
    <property type="project" value="InterPro"/>
</dbReference>
<keyword evidence="6" id="KW-1185">Reference proteome</keyword>
<dbReference type="PANTHER" id="PTHR30632">
    <property type="entry name" value="MOLYBDATE-BINDING PERIPLASMIC PROTEIN"/>
    <property type="match status" value="1"/>
</dbReference>
<dbReference type="Gene3D" id="3.40.190.10">
    <property type="entry name" value="Periplasmic binding protein-like II"/>
    <property type="match status" value="2"/>
</dbReference>
<dbReference type="InterPro" id="IPR044084">
    <property type="entry name" value="AvModA-like_subst-bd"/>
</dbReference>
<dbReference type="NCBIfam" id="TIGR01256">
    <property type="entry name" value="modA"/>
    <property type="match status" value="1"/>
</dbReference>
<sequence>MKSIAAIALTFGVMFISMLCKPLQALNLVDANASASSTLYSSENPRQVRVAVASNFIKPMQQLKAQFEQQTSIKVLVSYSASGKLFAQIINGAPYDVFLSADQSKPQELIKKEKASANQRFTYARGKLVLWSSTPLLVNNSPEILETNAFRKVALANPKFAPYGQAAVDVLTNLSLLEQTQPKWVMGESISQTYQFVATGNADIGFISHSQKPDHGSYWLIPEELYKPIQQDAVLLSSAENNSAAVAFYEFLKSNEAKNIIQSHHYTVD</sequence>
<dbReference type="eggNOG" id="COG0725">
    <property type="taxonomic scope" value="Bacteria"/>
</dbReference>
<evidence type="ECO:0000313" key="5">
    <source>
        <dbReference type="EMBL" id="AEP29606.1"/>
    </source>
</evidence>
<dbReference type="RefSeq" id="WP_014108480.1">
    <property type="nucleotide sequence ID" value="NC_016041.1"/>
</dbReference>
<comment type="similarity">
    <text evidence="1">Belongs to the bacterial solute-binding protein ModA family.</text>
</comment>
<dbReference type="AlphaFoldDB" id="G4QER7"/>
<keyword evidence="3" id="KW-0732">Signal</keyword>
<keyword evidence="4" id="KW-0500">Molybdenum</keyword>
<organism evidence="5 6">
    <name type="scientific">Glaciecola nitratireducens (strain JCM 12485 / KCTC 12276 / FR1064)</name>
    <dbReference type="NCBI Taxonomy" id="1085623"/>
    <lineage>
        <taxon>Bacteria</taxon>
        <taxon>Pseudomonadati</taxon>
        <taxon>Pseudomonadota</taxon>
        <taxon>Gammaproteobacteria</taxon>
        <taxon>Alteromonadales</taxon>
        <taxon>Alteromonadaceae</taxon>
        <taxon>Brumicola</taxon>
    </lineage>
</organism>
<feature type="binding site" evidence="4">
    <location>
        <position position="190"/>
    </location>
    <ligand>
        <name>molybdate</name>
        <dbReference type="ChEBI" id="CHEBI:36264"/>
    </ligand>
</feature>
<dbReference type="EMBL" id="CP003060">
    <property type="protein sequence ID" value="AEP29606.1"/>
    <property type="molecule type" value="Genomic_DNA"/>
</dbReference>
<dbReference type="OrthoDB" id="9785015at2"/>
<dbReference type="PIRSF" id="PIRSF004846">
    <property type="entry name" value="ModA"/>
    <property type="match status" value="1"/>
</dbReference>
<dbReference type="GO" id="GO:0046872">
    <property type="term" value="F:metal ion binding"/>
    <property type="evidence" value="ECO:0007669"/>
    <property type="project" value="UniProtKB-KW"/>
</dbReference>
<keyword evidence="2 4" id="KW-0479">Metal-binding</keyword>
<protein>
    <submittedName>
        <fullName evidence="5">Molybdenum ABC transporter periplasmic molybdate-binding protein</fullName>
    </submittedName>
</protein>
<dbReference type="PANTHER" id="PTHR30632:SF14">
    <property type="entry name" value="TUNGSTATE_MOLYBDATE_CHROMATE-BINDING PROTEIN MODA"/>
    <property type="match status" value="1"/>
</dbReference>
<gene>
    <name evidence="5" type="primary">modA</name>
    <name evidence="5" type="ordered locus">GNIT_1488</name>
</gene>
<dbReference type="Proteomes" id="UP000009282">
    <property type="component" value="Chromosome"/>
</dbReference>
<dbReference type="SUPFAM" id="SSF53850">
    <property type="entry name" value="Periplasmic binding protein-like II"/>
    <property type="match status" value="1"/>
</dbReference>
<evidence type="ECO:0000256" key="3">
    <source>
        <dbReference type="ARBA" id="ARBA00022729"/>
    </source>
</evidence>
<name>G4QER7_GLANF</name>
<evidence type="ECO:0000256" key="4">
    <source>
        <dbReference type="PIRSR" id="PIRSR004846-1"/>
    </source>
</evidence>
<dbReference type="STRING" id="1085623.GNIT_1488"/>
<dbReference type="HOGENOM" id="CLU_065520_1_0_6"/>
<dbReference type="CDD" id="cd13539">
    <property type="entry name" value="PBP2_AvModA"/>
    <property type="match status" value="1"/>
</dbReference>
<dbReference type="InterPro" id="IPR005950">
    <property type="entry name" value="ModA"/>
</dbReference>
<dbReference type="Pfam" id="PF13531">
    <property type="entry name" value="SBP_bac_11"/>
    <property type="match status" value="1"/>
</dbReference>
<proteinExistence type="inferred from homology"/>
<dbReference type="GO" id="GO:0030973">
    <property type="term" value="F:molybdate ion binding"/>
    <property type="evidence" value="ECO:0007669"/>
    <property type="project" value="InterPro"/>
</dbReference>
<accession>G4QER7</accession>
<evidence type="ECO:0000256" key="2">
    <source>
        <dbReference type="ARBA" id="ARBA00022723"/>
    </source>
</evidence>
<evidence type="ECO:0000256" key="1">
    <source>
        <dbReference type="ARBA" id="ARBA00009175"/>
    </source>
</evidence>
<dbReference type="KEGG" id="gni:GNIT_1488"/>
<feature type="binding site" evidence="4">
    <location>
        <position position="82"/>
    </location>
    <ligand>
        <name>molybdate</name>
        <dbReference type="ChEBI" id="CHEBI:36264"/>
    </ligand>
</feature>